<dbReference type="AlphaFoldDB" id="E9G2J1"/>
<gene>
    <name evidence="1" type="ORF">DAPPUDRAFT_313347</name>
</gene>
<reference evidence="1 2" key="1">
    <citation type="journal article" date="2011" name="Science">
        <title>The ecoresponsive genome of Daphnia pulex.</title>
        <authorList>
            <person name="Colbourne J.K."/>
            <person name="Pfrender M.E."/>
            <person name="Gilbert D."/>
            <person name="Thomas W.K."/>
            <person name="Tucker A."/>
            <person name="Oakley T.H."/>
            <person name="Tokishita S."/>
            <person name="Aerts A."/>
            <person name="Arnold G.J."/>
            <person name="Basu M.K."/>
            <person name="Bauer D.J."/>
            <person name="Caceres C.E."/>
            <person name="Carmel L."/>
            <person name="Casola C."/>
            <person name="Choi J.H."/>
            <person name="Detter J.C."/>
            <person name="Dong Q."/>
            <person name="Dusheyko S."/>
            <person name="Eads B.D."/>
            <person name="Frohlich T."/>
            <person name="Geiler-Samerotte K.A."/>
            <person name="Gerlach D."/>
            <person name="Hatcher P."/>
            <person name="Jogdeo S."/>
            <person name="Krijgsveld J."/>
            <person name="Kriventseva E.V."/>
            <person name="Kultz D."/>
            <person name="Laforsch C."/>
            <person name="Lindquist E."/>
            <person name="Lopez J."/>
            <person name="Manak J.R."/>
            <person name="Muller J."/>
            <person name="Pangilinan J."/>
            <person name="Patwardhan R.P."/>
            <person name="Pitluck S."/>
            <person name="Pritham E.J."/>
            <person name="Rechtsteiner A."/>
            <person name="Rho M."/>
            <person name="Rogozin I.B."/>
            <person name="Sakarya O."/>
            <person name="Salamov A."/>
            <person name="Schaack S."/>
            <person name="Shapiro H."/>
            <person name="Shiga Y."/>
            <person name="Skalitzky C."/>
            <person name="Smith Z."/>
            <person name="Souvorov A."/>
            <person name="Sung W."/>
            <person name="Tang Z."/>
            <person name="Tsuchiya D."/>
            <person name="Tu H."/>
            <person name="Vos H."/>
            <person name="Wang M."/>
            <person name="Wolf Y.I."/>
            <person name="Yamagata H."/>
            <person name="Yamada T."/>
            <person name="Ye Y."/>
            <person name="Shaw J.R."/>
            <person name="Andrews J."/>
            <person name="Crease T.J."/>
            <person name="Tang H."/>
            <person name="Lucas S.M."/>
            <person name="Robertson H.M."/>
            <person name="Bork P."/>
            <person name="Koonin E.V."/>
            <person name="Zdobnov E.M."/>
            <person name="Grigoriev I.V."/>
            <person name="Lynch M."/>
            <person name="Boore J.L."/>
        </authorList>
    </citation>
    <scope>NUCLEOTIDE SEQUENCE [LARGE SCALE GENOMIC DNA]</scope>
</reference>
<proteinExistence type="predicted"/>
<keyword evidence="2" id="KW-1185">Reference proteome</keyword>
<dbReference type="EMBL" id="GL732530">
    <property type="protein sequence ID" value="EFX86262.1"/>
    <property type="molecule type" value="Genomic_DNA"/>
</dbReference>
<name>E9G2J1_DAPPU</name>
<sequence>MAEPCGYYTCLIMMKHEPFSPNLYTTALTVLHVMFTVTFKREGHANWPARLQVELYNG</sequence>
<protein>
    <submittedName>
        <fullName evidence="1">Uncharacterized protein</fullName>
    </submittedName>
</protein>
<dbReference type="InParanoid" id="E9G2J1"/>
<dbReference type="KEGG" id="dpx:DAPPUDRAFT_313347"/>
<dbReference type="HOGENOM" id="CLU_2981191_0_0_1"/>
<organism evidence="1 2">
    <name type="scientific">Daphnia pulex</name>
    <name type="common">Water flea</name>
    <dbReference type="NCBI Taxonomy" id="6669"/>
    <lineage>
        <taxon>Eukaryota</taxon>
        <taxon>Metazoa</taxon>
        <taxon>Ecdysozoa</taxon>
        <taxon>Arthropoda</taxon>
        <taxon>Crustacea</taxon>
        <taxon>Branchiopoda</taxon>
        <taxon>Diplostraca</taxon>
        <taxon>Cladocera</taxon>
        <taxon>Anomopoda</taxon>
        <taxon>Daphniidae</taxon>
        <taxon>Daphnia</taxon>
    </lineage>
</organism>
<evidence type="ECO:0000313" key="1">
    <source>
        <dbReference type="EMBL" id="EFX86262.1"/>
    </source>
</evidence>
<dbReference type="Proteomes" id="UP000000305">
    <property type="component" value="Unassembled WGS sequence"/>
</dbReference>
<evidence type="ECO:0000313" key="2">
    <source>
        <dbReference type="Proteomes" id="UP000000305"/>
    </source>
</evidence>
<accession>E9G2J1</accession>